<keyword evidence="2 4" id="KW-0238">DNA-binding</keyword>
<evidence type="ECO:0000259" key="5">
    <source>
        <dbReference type="PROSITE" id="PS50977"/>
    </source>
</evidence>
<dbReference type="Gene3D" id="1.10.357.10">
    <property type="entry name" value="Tetracycline Repressor, domain 2"/>
    <property type="match status" value="1"/>
</dbReference>
<feature type="domain" description="HTH tetR-type" evidence="5">
    <location>
        <begin position="4"/>
        <end position="64"/>
    </location>
</feature>
<evidence type="ECO:0000256" key="4">
    <source>
        <dbReference type="PROSITE-ProRule" id="PRU00335"/>
    </source>
</evidence>
<protein>
    <submittedName>
        <fullName evidence="6">TetR family transcriptional regulator</fullName>
    </submittedName>
</protein>
<dbReference type="PANTHER" id="PTHR47506">
    <property type="entry name" value="TRANSCRIPTIONAL REGULATORY PROTEIN"/>
    <property type="match status" value="1"/>
</dbReference>
<evidence type="ECO:0000256" key="2">
    <source>
        <dbReference type="ARBA" id="ARBA00023125"/>
    </source>
</evidence>
<dbReference type="SUPFAM" id="SSF46689">
    <property type="entry name" value="Homeodomain-like"/>
    <property type="match status" value="1"/>
</dbReference>
<keyword evidence="1" id="KW-0805">Transcription regulation</keyword>
<dbReference type="PROSITE" id="PS50977">
    <property type="entry name" value="HTH_TETR_2"/>
    <property type="match status" value="1"/>
</dbReference>
<dbReference type="Proteomes" id="UP000431826">
    <property type="component" value="Unassembled WGS sequence"/>
</dbReference>
<name>A0A640UVE5_9ACTN</name>
<dbReference type="InterPro" id="IPR001647">
    <property type="entry name" value="HTH_TetR"/>
</dbReference>
<evidence type="ECO:0000256" key="1">
    <source>
        <dbReference type="ARBA" id="ARBA00023015"/>
    </source>
</evidence>
<proteinExistence type="predicted"/>
<dbReference type="AlphaFoldDB" id="A0A640UVE5"/>
<feature type="DNA-binding region" description="H-T-H motif" evidence="4">
    <location>
        <begin position="27"/>
        <end position="46"/>
    </location>
</feature>
<dbReference type="OrthoDB" id="4214267at2"/>
<dbReference type="RefSeq" id="WP_159744180.1">
    <property type="nucleotide sequence ID" value="NZ_BLIR01000001.1"/>
</dbReference>
<keyword evidence="7" id="KW-1185">Reference proteome</keyword>
<reference evidence="6 7" key="1">
    <citation type="submission" date="2019-12" db="EMBL/GenBank/DDBJ databases">
        <title>Whole genome shotgun sequence of Streptomyces tubercidicus NBRC 13090.</title>
        <authorList>
            <person name="Ichikawa N."/>
            <person name="Kimura A."/>
            <person name="Kitahashi Y."/>
            <person name="Komaki H."/>
            <person name="Tamura T."/>
        </authorList>
    </citation>
    <scope>NUCLEOTIDE SEQUENCE [LARGE SCALE GENOMIC DNA]</scope>
    <source>
        <strain evidence="6 7">NBRC 13090</strain>
    </source>
</reference>
<gene>
    <name evidence="6" type="ORF">Stube_30380</name>
</gene>
<dbReference type="PRINTS" id="PR00455">
    <property type="entry name" value="HTHTETR"/>
</dbReference>
<organism evidence="6 7">
    <name type="scientific">Streptomyces tubercidicus</name>
    <dbReference type="NCBI Taxonomy" id="47759"/>
    <lineage>
        <taxon>Bacteria</taxon>
        <taxon>Bacillati</taxon>
        <taxon>Actinomycetota</taxon>
        <taxon>Actinomycetes</taxon>
        <taxon>Kitasatosporales</taxon>
        <taxon>Streptomycetaceae</taxon>
        <taxon>Streptomyces</taxon>
    </lineage>
</organism>
<dbReference type="SUPFAM" id="SSF48498">
    <property type="entry name" value="Tetracyclin repressor-like, C-terminal domain"/>
    <property type="match status" value="1"/>
</dbReference>
<accession>A0A640UVE5</accession>
<dbReference type="InterPro" id="IPR009057">
    <property type="entry name" value="Homeodomain-like_sf"/>
</dbReference>
<dbReference type="GO" id="GO:0003677">
    <property type="term" value="F:DNA binding"/>
    <property type="evidence" value="ECO:0007669"/>
    <property type="project" value="UniProtKB-UniRule"/>
</dbReference>
<comment type="caution">
    <text evidence="6">The sequence shown here is derived from an EMBL/GenBank/DDBJ whole genome shotgun (WGS) entry which is preliminary data.</text>
</comment>
<dbReference type="PANTHER" id="PTHR47506:SF1">
    <property type="entry name" value="HTH-TYPE TRANSCRIPTIONAL REGULATOR YJDC"/>
    <property type="match status" value="1"/>
</dbReference>
<dbReference type="GeneID" id="96284149"/>
<evidence type="ECO:0000313" key="6">
    <source>
        <dbReference type="EMBL" id="GFE38365.1"/>
    </source>
</evidence>
<dbReference type="Pfam" id="PF00440">
    <property type="entry name" value="TetR_N"/>
    <property type="match status" value="1"/>
</dbReference>
<evidence type="ECO:0000313" key="7">
    <source>
        <dbReference type="Proteomes" id="UP000431826"/>
    </source>
</evidence>
<dbReference type="InterPro" id="IPR036271">
    <property type="entry name" value="Tet_transcr_reg_TetR-rel_C_sf"/>
</dbReference>
<keyword evidence="3" id="KW-0804">Transcription</keyword>
<dbReference type="EMBL" id="BLIR01000001">
    <property type="protein sequence ID" value="GFE38365.1"/>
    <property type="molecule type" value="Genomic_DNA"/>
</dbReference>
<evidence type="ECO:0000256" key="3">
    <source>
        <dbReference type="ARBA" id="ARBA00023163"/>
    </source>
</evidence>
<sequence length="211" mass="22040">MDLDEARTRILDAAEKLFYDRGIQSVGMDELRTAAGVSLKRLYQCFPAKQDLVEAYLRRRDTRWRAALAEYVDAQADVPADGPAARPLAVFDWLYGWFSGPGFRGCAFINAFGELGATSDGVSRAAGEHKGALLSYLTDIARGVPVPQPEAVAGQLALLVDGAITTAAITRDPDAARRARAAAETLVGAAGAGVGAGAGASASTRGSSPRG</sequence>